<comment type="caution">
    <text evidence="1">The sequence shown here is derived from an EMBL/GenBank/DDBJ whole genome shotgun (WGS) entry which is preliminary data.</text>
</comment>
<name>A0A922P2T9_9HYPH</name>
<proteinExistence type="predicted"/>
<evidence type="ECO:0000313" key="2">
    <source>
        <dbReference type="Proteomes" id="UP000052167"/>
    </source>
</evidence>
<dbReference type="AlphaFoldDB" id="A0A922P2T9"/>
<gene>
    <name evidence="1" type="ORF">GV68_15820</name>
</gene>
<keyword evidence="2" id="KW-1185">Reference proteome</keyword>
<organism evidence="1 2">
    <name type="scientific">Pseudorhizobium pelagicum</name>
    <dbReference type="NCBI Taxonomy" id="1509405"/>
    <lineage>
        <taxon>Bacteria</taxon>
        <taxon>Pseudomonadati</taxon>
        <taxon>Pseudomonadota</taxon>
        <taxon>Alphaproteobacteria</taxon>
        <taxon>Hyphomicrobiales</taxon>
        <taxon>Rhizobiaceae</taxon>
        <taxon>Rhizobium/Agrobacterium group</taxon>
        <taxon>Pseudorhizobium</taxon>
    </lineage>
</organism>
<accession>A0A922P2T9</accession>
<dbReference type="Proteomes" id="UP000052167">
    <property type="component" value="Unassembled WGS sequence"/>
</dbReference>
<sequence length="134" mass="14749">MNAAIIILTILGCDDSGTECHYVATSQKRWTSIEMCSASSESELVSHANAPYPVVIAVCQEPQQTEIVERPQQPASPTPVVATMDVTEDGERNLAMRAISRVKAVLPTTEGVRTLMQKPVRLVEESYSWVARKF</sequence>
<dbReference type="EMBL" id="JOKJ01000003">
    <property type="protein sequence ID" value="KEQ10374.1"/>
    <property type="molecule type" value="Genomic_DNA"/>
</dbReference>
<dbReference type="RefSeq" id="WP_037163367.1">
    <property type="nucleotide sequence ID" value="NZ_CAJXID010000001.1"/>
</dbReference>
<evidence type="ECO:0000313" key="1">
    <source>
        <dbReference type="EMBL" id="KEQ10374.1"/>
    </source>
</evidence>
<dbReference type="OrthoDB" id="7916376at2"/>
<reference evidence="1 2" key="1">
    <citation type="submission" date="2014-06" db="EMBL/GenBank/DDBJ databases">
        <title>Rhizobium pelagicum/R2-400B4.</title>
        <authorList>
            <person name="Kimes N.E."/>
            <person name="Lopez-Perez M."/>
        </authorList>
    </citation>
    <scope>NUCLEOTIDE SEQUENCE [LARGE SCALE GENOMIC DNA]</scope>
    <source>
        <strain evidence="1 2">R2-400B4</strain>
    </source>
</reference>
<protein>
    <submittedName>
        <fullName evidence="1">Uncharacterized protein</fullName>
    </submittedName>
</protein>